<proteinExistence type="predicted"/>
<protein>
    <submittedName>
        <fullName evidence="1">Unannotated protein</fullName>
    </submittedName>
</protein>
<gene>
    <name evidence="1" type="ORF">UFOPK1493_00117</name>
</gene>
<dbReference type="InterPro" id="IPR009078">
    <property type="entry name" value="Ferritin-like_SF"/>
</dbReference>
<reference evidence="1" key="1">
    <citation type="submission" date="2020-05" db="EMBL/GenBank/DDBJ databases">
        <authorList>
            <person name="Chiriac C."/>
            <person name="Salcher M."/>
            <person name="Ghai R."/>
            <person name="Kavagutti S V."/>
        </authorList>
    </citation>
    <scope>NUCLEOTIDE SEQUENCE</scope>
</reference>
<sequence length="159" mass="17367">MGDVVIPNFGALLAPYISAVPAEAMPRFLALLERGAADRYRGWAAALPEHAEVLLTCAEAEDEIADRIERAFELDESLRPALEAPLPGAIRTYYDVFDAVPVWDQIRIQANAERQGAQAWRNIATRTTDPQVIEALAACSVLEEQSADRLDALLAAHAN</sequence>
<dbReference type="AlphaFoldDB" id="A0A6J6BGA1"/>
<name>A0A6J6BGA1_9ZZZZ</name>
<organism evidence="1">
    <name type="scientific">freshwater metagenome</name>
    <dbReference type="NCBI Taxonomy" id="449393"/>
    <lineage>
        <taxon>unclassified sequences</taxon>
        <taxon>metagenomes</taxon>
        <taxon>ecological metagenomes</taxon>
    </lineage>
</organism>
<evidence type="ECO:0000313" key="1">
    <source>
        <dbReference type="EMBL" id="CAB4538140.1"/>
    </source>
</evidence>
<accession>A0A6J6BGA1</accession>
<dbReference type="SUPFAM" id="SSF47240">
    <property type="entry name" value="Ferritin-like"/>
    <property type="match status" value="1"/>
</dbReference>
<dbReference type="EMBL" id="CAEZSR010000002">
    <property type="protein sequence ID" value="CAB4538140.1"/>
    <property type="molecule type" value="Genomic_DNA"/>
</dbReference>